<reference evidence="7" key="2">
    <citation type="journal article" date="2023" name="Science">
        <title>Genomic signatures of disease resistance in endangered staghorn corals.</title>
        <authorList>
            <person name="Vollmer S.V."/>
            <person name="Selwyn J.D."/>
            <person name="Despard B.A."/>
            <person name="Roesel C.L."/>
        </authorList>
    </citation>
    <scope>NUCLEOTIDE SEQUENCE</scope>
    <source>
        <strain evidence="7">K2</strain>
    </source>
</reference>
<comment type="catalytic activity">
    <reaction evidence="5">
        <text>a 1-O-alkyl-2-acetyl-sn-glycero-3-phosphocholine + H2O = a 1-O-alkyl-sn-glycero-3-phosphocholine + acetate + H(+)</text>
        <dbReference type="Rhea" id="RHEA:17777"/>
        <dbReference type="ChEBI" id="CHEBI:15377"/>
        <dbReference type="ChEBI" id="CHEBI:15378"/>
        <dbReference type="ChEBI" id="CHEBI:30089"/>
        <dbReference type="ChEBI" id="CHEBI:30909"/>
        <dbReference type="ChEBI" id="CHEBI:36707"/>
        <dbReference type="EC" id="3.1.1.47"/>
    </reaction>
</comment>
<dbReference type="InterPro" id="IPR016715">
    <property type="entry name" value="PAF_acetylhydro_eukaryote"/>
</dbReference>
<keyword evidence="8" id="KW-1185">Reference proteome</keyword>
<keyword evidence="4 5" id="KW-0443">Lipid metabolism</keyword>
<dbReference type="Proteomes" id="UP001249851">
    <property type="component" value="Unassembled WGS sequence"/>
</dbReference>
<dbReference type="GO" id="GO:0003847">
    <property type="term" value="F:1-alkyl-2-acetylglycerophosphocholine esterase activity"/>
    <property type="evidence" value="ECO:0007669"/>
    <property type="project" value="UniProtKB-UniRule"/>
</dbReference>
<feature type="active site" description="Nucleophile" evidence="6">
    <location>
        <position position="260"/>
    </location>
</feature>
<evidence type="ECO:0000256" key="6">
    <source>
        <dbReference type="PIRSR" id="PIRSR018169-1"/>
    </source>
</evidence>
<gene>
    <name evidence="7" type="ORF">P5673_032098</name>
</gene>
<evidence type="ECO:0000256" key="1">
    <source>
        <dbReference type="ARBA" id="ARBA00013201"/>
    </source>
</evidence>
<dbReference type="PANTHER" id="PTHR10272">
    <property type="entry name" value="PLATELET-ACTIVATING FACTOR ACETYLHYDROLASE"/>
    <property type="match status" value="1"/>
</dbReference>
<keyword evidence="3 5" id="KW-0442">Lipid degradation</keyword>
<dbReference type="GO" id="GO:0016042">
    <property type="term" value="P:lipid catabolic process"/>
    <property type="evidence" value="ECO:0007669"/>
    <property type="project" value="UniProtKB-KW"/>
</dbReference>
<organism evidence="7 8">
    <name type="scientific">Acropora cervicornis</name>
    <name type="common">Staghorn coral</name>
    <dbReference type="NCBI Taxonomy" id="6130"/>
    <lineage>
        <taxon>Eukaryota</taxon>
        <taxon>Metazoa</taxon>
        <taxon>Cnidaria</taxon>
        <taxon>Anthozoa</taxon>
        <taxon>Hexacorallia</taxon>
        <taxon>Scleractinia</taxon>
        <taxon>Astrocoeniina</taxon>
        <taxon>Acroporidae</taxon>
        <taxon>Acropora</taxon>
    </lineage>
</organism>
<dbReference type="AlphaFoldDB" id="A0AAD9PRV5"/>
<feature type="active site" description="Charge relay system" evidence="6">
    <location>
        <position position="341"/>
    </location>
</feature>
<comment type="caution">
    <text evidence="7">The sequence shown here is derived from an EMBL/GenBank/DDBJ whole genome shotgun (WGS) entry which is preliminary data.</text>
</comment>
<reference evidence="7" key="1">
    <citation type="journal article" date="2023" name="G3 (Bethesda)">
        <title>Whole genome assembly and annotation of the endangered Caribbean coral Acropora cervicornis.</title>
        <authorList>
            <person name="Selwyn J.D."/>
            <person name="Vollmer S.V."/>
        </authorList>
    </citation>
    <scope>NUCLEOTIDE SEQUENCE</scope>
    <source>
        <strain evidence="7">K2</strain>
    </source>
</reference>
<name>A0AAD9PRV5_ACRCE</name>
<evidence type="ECO:0000313" key="7">
    <source>
        <dbReference type="EMBL" id="KAK2547869.1"/>
    </source>
</evidence>
<dbReference type="PIRSF" id="PIRSF018169">
    <property type="entry name" value="PAF_acetylhydrolase"/>
    <property type="match status" value="1"/>
</dbReference>
<dbReference type="EMBL" id="JARQWQ010000165">
    <property type="protein sequence ID" value="KAK2547869.1"/>
    <property type="molecule type" value="Genomic_DNA"/>
</dbReference>
<protein>
    <recommendedName>
        <fullName evidence="1 5">1-alkyl-2-acetylglycerophosphocholine esterase</fullName>
        <ecNumber evidence="1 5">3.1.1.47</ecNumber>
    </recommendedName>
</protein>
<evidence type="ECO:0000313" key="8">
    <source>
        <dbReference type="Proteomes" id="UP001249851"/>
    </source>
</evidence>
<sequence>MLRSKISPWFSYWRVQKAFPELSGSFAVGCTDFMCSKNDSADSDVSKEAGGIFIRFFYPTEKTAETQDEANHCRWVPRREYTTGMVNFMELPTWLLGRLFYWAVGSIRIPAVYNAPVLKPVASSPGRESLPCIVFSHGLGGSRLVSSHFCCDLASRGCLVAAVEHRDQSASATFVLHVNNNDSEATEEWIHYRKLKPTDDEFRLRNSQVHKRSDECIHAHNLLEMIQAGKFPPNLFNDTSILQELKGRLDLSRVAIMGHSFGGATTVLSLAKDKRFRCGVALDVWMLPLGEDIYNYEVEQPLLFINTQAFHRWPENHEPQKTFINKKPDTRPIIAIRWTKHLDQCDIPAVLPPYISRRMALSGKLSPSISLSLNCQAIWAHLSRHLDIGNPPQHLPIIDGGEGTPKLVIIGQDFTPATEDLKGDNS</sequence>
<dbReference type="InterPro" id="IPR029058">
    <property type="entry name" value="AB_hydrolase_fold"/>
</dbReference>
<feature type="active site" description="Charge relay system" evidence="6">
    <location>
        <position position="283"/>
    </location>
</feature>
<evidence type="ECO:0000256" key="5">
    <source>
        <dbReference type="PIRNR" id="PIRNR018169"/>
    </source>
</evidence>
<proteinExistence type="predicted"/>
<evidence type="ECO:0000256" key="2">
    <source>
        <dbReference type="ARBA" id="ARBA00022801"/>
    </source>
</evidence>
<accession>A0AAD9PRV5</accession>
<dbReference type="Pfam" id="PF03403">
    <property type="entry name" value="PAF-AH_p_II"/>
    <property type="match status" value="1"/>
</dbReference>
<dbReference type="EC" id="3.1.1.47" evidence="1 5"/>
<dbReference type="SUPFAM" id="SSF53474">
    <property type="entry name" value="alpha/beta-Hydrolases"/>
    <property type="match status" value="1"/>
</dbReference>
<evidence type="ECO:0000256" key="4">
    <source>
        <dbReference type="ARBA" id="ARBA00023098"/>
    </source>
</evidence>
<dbReference type="PANTHER" id="PTHR10272:SF0">
    <property type="entry name" value="PLATELET-ACTIVATING FACTOR ACETYLHYDROLASE"/>
    <property type="match status" value="1"/>
</dbReference>
<dbReference type="Gene3D" id="3.40.50.1820">
    <property type="entry name" value="alpha/beta hydrolase"/>
    <property type="match status" value="1"/>
</dbReference>
<evidence type="ECO:0000256" key="3">
    <source>
        <dbReference type="ARBA" id="ARBA00022963"/>
    </source>
</evidence>
<keyword evidence="2 5" id="KW-0378">Hydrolase</keyword>